<dbReference type="EMBL" id="PCSU01000015">
    <property type="protein sequence ID" value="PIP56794.1"/>
    <property type="molecule type" value="Genomic_DNA"/>
</dbReference>
<reference evidence="2 3" key="1">
    <citation type="submission" date="2017-09" db="EMBL/GenBank/DDBJ databases">
        <title>Depth-based differentiation of microbial function through sediment-hosted aquifers and enrichment of novel symbionts in the deep terrestrial subsurface.</title>
        <authorList>
            <person name="Probst A.J."/>
            <person name="Ladd B."/>
            <person name="Jarett J.K."/>
            <person name="Geller-Mcgrath D.E."/>
            <person name="Sieber C.M."/>
            <person name="Emerson J.B."/>
            <person name="Anantharaman K."/>
            <person name="Thomas B.C."/>
            <person name="Malmstrom R."/>
            <person name="Stieglmeier M."/>
            <person name="Klingl A."/>
            <person name="Woyke T."/>
            <person name="Ryan C.M."/>
            <person name="Banfield J.F."/>
        </authorList>
    </citation>
    <scope>NUCLEOTIDE SEQUENCE [LARGE SCALE GENOMIC DNA]</scope>
    <source>
        <strain evidence="2">CG22_combo_CG10-13_8_21_14_all_39_12</strain>
    </source>
</reference>
<dbReference type="SUPFAM" id="SSF54523">
    <property type="entry name" value="Pili subunits"/>
    <property type="match status" value="1"/>
</dbReference>
<dbReference type="Proteomes" id="UP000228495">
    <property type="component" value="Unassembled WGS sequence"/>
</dbReference>
<accession>A0A2H0BGN7</accession>
<dbReference type="NCBIfam" id="TIGR02532">
    <property type="entry name" value="IV_pilin_GFxxxE"/>
    <property type="match status" value="1"/>
</dbReference>
<gene>
    <name evidence="2" type="ORF">COX05_01200</name>
</gene>
<feature type="transmembrane region" description="Helical" evidence="1">
    <location>
        <begin position="9"/>
        <end position="29"/>
    </location>
</feature>
<evidence type="ECO:0000256" key="1">
    <source>
        <dbReference type="SAM" id="Phobius"/>
    </source>
</evidence>
<dbReference type="InterPro" id="IPR045584">
    <property type="entry name" value="Pilin-like"/>
</dbReference>
<organism evidence="2 3">
    <name type="scientific">candidate division WWE3 bacterium CG22_combo_CG10-13_8_21_14_all_39_12</name>
    <dbReference type="NCBI Taxonomy" id="1975094"/>
    <lineage>
        <taxon>Bacteria</taxon>
        <taxon>Katanobacteria</taxon>
    </lineage>
</organism>
<proteinExistence type="predicted"/>
<keyword evidence="1" id="KW-0812">Transmembrane</keyword>
<evidence type="ECO:0000313" key="3">
    <source>
        <dbReference type="Proteomes" id="UP000228495"/>
    </source>
</evidence>
<dbReference type="Gene3D" id="3.30.700.10">
    <property type="entry name" value="Glycoprotein, Type 4 Pilin"/>
    <property type="match status" value="1"/>
</dbReference>
<keyword evidence="1" id="KW-1133">Transmembrane helix</keyword>
<dbReference type="Pfam" id="PF07963">
    <property type="entry name" value="N_methyl"/>
    <property type="match status" value="1"/>
</dbReference>
<keyword evidence="1" id="KW-0472">Membrane</keyword>
<protein>
    <submittedName>
        <fullName evidence="2">Uncharacterized protein</fullName>
    </submittedName>
</protein>
<evidence type="ECO:0000313" key="2">
    <source>
        <dbReference type="EMBL" id="PIP56794.1"/>
    </source>
</evidence>
<dbReference type="AlphaFoldDB" id="A0A2H0BGN7"/>
<dbReference type="InterPro" id="IPR012902">
    <property type="entry name" value="N_methyl_site"/>
</dbReference>
<comment type="caution">
    <text evidence="2">The sequence shown here is derived from an EMBL/GenBank/DDBJ whole genome shotgun (WGS) entry which is preliminary data.</text>
</comment>
<name>A0A2H0BGN7_UNCKA</name>
<sequence>MLKHTPHGFTLIEILIVVGIMGLLLVYSLPQFVGFNHRSTLNSDAQQVVEGFKTARSLAVSNTQDQTTEVEKYRIDLLQGTGDASGCYRGFQTSREDVNGDPILPTFDITEITCPAVIESSWQTATYETTTGVLGVTGATSPASFDIWYPGEGFRTVTIDSLGKVSKSDFTADTSTPTCSTSCNAVTPVVFAGPTPTPIPTATPVPLNCWGIGGVCDSACNVSSIASRTVYTSFSSSSCTLSPPSVTWKRSDGSYSSNQCSMLIESDTSMGQVYNCQSTGCSSSQACCYELTGNSIAGYLPTTGNTYYNGVSCSTSTSAIPSTLTNASESYNSLIKHTITTGNTFTYSGAVTRYNGSGFCSVDGSGNCHKLSGQSSYYPGDATCTLYVSPFPSNYYSNSESCTWY</sequence>